<evidence type="ECO:0000313" key="2">
    <source>
        <dbReference type="Proteomes" id="UP000186309"/>
    </source>
</evidence>
<reference evidence="2" key="1">
    <citation type="submission" date="2016-12" db="EMBL/GenBank/DDBJ databases">
        <title>Comparative genomics of four Isosphaeraceae planctomycetes: a common pool of plasmids and glycoside hydrolase genes.</title>
        <authorList>
            <person name="Ivanova A."/>
        </authorList>
    </citation>
    <scope>NUCLEOTIDE SEQUENCE [LARGE SCALE GENOMIC DNA]</scope>
    <source>
        <strain evidence="2">PX4</strain>
    </source>
</reference>
<gene>
    <name evidence="1" type="ORF">BSF38_03721</name>
</gene>
<dbReference type="RefSeq" id="WP_076348073.1">
    <property type="nucleotide sequence ID" value="NZ_CP019082.1"/>
</dbReference>
<sequence length="299" mass="32749">MTTDTMNPGDNPDHASAAAGLAFAAAVQAWGPPGEAPGRAVGEPGAADEWLRRMHRDEATVDFDWIHPTWLLRALQDESPAVRAVVAAHGPSVVRRALLASGGVPTPDRAPHPEVLDWISALWTERLVGGAAERADDPPAIVALARPSPLEGYRLWWTVGLVKSLLARGPDDAAAERAGWVFDRLGPPPPETRDWARRDLETVAKARVSGRRRTALLGLVTLARLLADCEPFRVRWALQHLPYPIVKRVRTLMPSAPKRAAAVSRLESLILRTAWDHLILENRIATPFPLAPERIDDEH</sequence>
<keyword evidence="2" id="KW-1185">Reference proteome</keyword>
<organism evidence="1 2">
    <name type="scientific">Paludisphaera borealis</name>
    <dbReference type="NCBI Taxonomy" id="1387353"/>
    <lineage>
        <taxon>Bacteria</taxon>
        <taxon>Pseudomonadati</taxon>
        <taxon>Planctomycetota</taxon>
        <taxon>Planctomycetia</taxon>
        <taxon>Isosphaerales</taxon>
        <taxon>Isosphaeraceae</taxon>
        <taxon>Paludisphaera</taxon>
    </lineage>
</organism>
<dbReference type="STRING" id="1387353.BSF38_03721"/>
<evidence type="ECO:0000313" key="1">
    <source>
        <dbReference type="EMBL" id="APW62189.1"/>
    </source>
</evidence>
<name>A0A1U7CTG3_9BACT</name>
<proteinExistence type="predicted"/>
<protein>
    <submittedName>
        <fullName evidence="1">Uncharacterized protein</fullName>
    </submittedName>
</protein>
<accession>A0A1U7CTG3</accession>
<dbReference type="EMBL" id="CP019082">
    <property type="protein sequence ID" value="APW62189.1"/>
    <property type="molecule type" value="Genomic_DNA"/>
</dbReference>
<dbReference type="KEGG" id="pbor:BSF38_03721"/>
<dbReference type="AlphaFoldDB" id="A0A1U7CTG3"/>
<dbReference type="OrthoDB" id="282847at2"/>
<dbReference type="Proteomes" id="UP000186309">
    <property type="component" value="Chromosome"/>
</dbReference>